<dbReference type="PhylomeDB" id="A0A022PY23"/>
<dbReference type="GO" id="GO:0005524">
    <property type="term" value="F:ATP binding"/>
    <property type="evidence" value="ECO:0007669"/>
    <property type="project" value="InterPro"/>
</dbReference>
<name>A0A022PY23_ERYGU</name>
<feature type="transmembrane region" description="Helical" evidence="9">
    <location>
        <begin position="250"/>
        <end position="273"/>
    </location>
</feature>
<keyword evidence="2" id="KW-0433">Leucine-rich repeat</keyword>
<dbReference type="PROSITE" id="PS50011">
    <property type="entry name" value="PROTEIN_KINASE_DOM"/>
    <property type="match status" value="1"/>
</dbReference>
<dbReference type="KEGG" id="egt:105976656"/>
<dbReference type="eggNOG" id="ENOG502QTZV">
    <property type="taxonomic scope" value="Eukaryota"/>
</dbReference>
<dbReference type="FunFam" id="3.80.10.10:FF:000077">
    <property type="entry name" value="LRR receptor-like serine/threonine-protein kinase ERL1"/>
    <property type="match status" value="1"/>
</dbReference>
<keyword evidence="13" id="KW-1185">Reference proteome</keyword>
<dbReference type="Proteomes" id="UP000030748">
    <property type="component" value="Unassembled WGS sequence"/>
</dbReference>
<dbReference type="Pfam" id="PF07714">
    <property type="entry name" value="PK_Tyr_Ser-Thr"/>
    <property type="match status" value="1"/>
</dbReference>
<evidence type="ECO:0000313" key="13">
    <source>
        <dbReference type="Proteomes" id="UP000030748"/>
    </source>
</evidence>
<dbReference type="InterPro" id="IPR011009">
    <property type="entry name" value="Kinase-like_dom_sf"/>
</dbReference>
<keyword evidence="4 10" id="KW-0732">Signal</keyword>
<evidence type="ECO:0000256" key="1">
    <source>
        <dbReference type="ARBA" id="ARBA00004479"/>
    </source>
</evidence>
<dbReference type="OMA" id="TWKFKEF"/>
<dbReference type="AlphaFoldDB" id="A0A022PY23"/>
<reference evidence="12 13" key="1">
    <citation type="journal article" date="2013" name="Proc. Natl. Acad. Sci. U.S.A.">
        <title>Fine-scale variation in meiotic recombination in Mimulus inferred from population shotgun sequencing.</title>
        <authorList>
            <person name="Hellsten U."/>
            <person name="Wright K.M."/>
            <person name="Jenkins J."/>
            <person name="Shu S."/>
            <person name="Yuan Y."/>
            <person name="Wessler S.R."/>
            <person name="Schmutz J."/>
            <person name="Willis J.H."/>
            <person name="Rokhsar D.S."/>
        </authorList>
    </citation>
    <scope>NUCLEOTIDE SEQUENCE [LARGE SCALE GENOMIC DNA]</scope>
    <source>
        <strain evidence="13">cv. DUN x IM62</strain>
    </source>
</reference>
<dbReference type="SUPFAM" id="SSF56112">
    <property type="entry name" value="Protein kinase-like (PK-like)"/>
    <property type="match status" value="1"/>
</dbReference>
<dbReference type="EMBL" id="KI632259">
    <property type="protein sequence ID" value="EYU20716.1"/>
    <property type="molecule type" value="Genomic_DNA"/>
</dbReference>
<evidence type="ECO:0000313" key="12">
    <source>
        <dbReference type="EMBL" id="EYU20716.1"/>
    </source>
</evidence>
<organism evidence="12 13">
    <name type="scientific">Erythranthe guttata</name>
    <name type="common">Yellow monkey flower</name>
    <name type="synonym">Mimulus guttatus</name>
    <dbReference type="NCBI Taxonomy" id="4155"/>
    <lineage>
        <taxon>Eukaryota</taxon>
        <taxon>Viridiplantae</taxon>
        <taxon>Streptophyta</taxon>
        <taxon>Embryophyta</taxon>
        <taxon>Tracheophyta</taxon>
        <taxon>Spermatophyta</taxon>
        <taxon>Magnoliopsida</taxon>
        <taxon>eudicotyledons</taxon>
        <taxon>Gunneridae</taxon>
        <taxon>Pentapetalae</taxon>
        <taxon>asterids</taxon>
        <taxon>lamiids</taxon>
        <taxon>Lamiales</taxon>
        <taxon>Phrymaceae</taxon>
        <taxon>Erythranthe</taxon>
    </lineage>
</organism>
<dbReference type="OrthoDB" id="4062651at2759"/>
<dbReference type="GO" id="GO:0016020">
    <property type="term" value="C:membrane"/>
    <property type="evidence" value="ECO:0007669"/>
    <property type="project" value="UniProtKB-SubCell"/>
</dbReference>
<keyword evidence="3 9" id="KW-0812">Transmembrane</keyword>
<feature type="chain" id="PRO_5001503812" description="Protein kinase domain-containing protein" evidence="10">
    <location>
        <begin position="26"/>
        <end position="607"/>
    </location>
</feature>
<dbReference type="SUPFAM" id="SSF52058">
    <property type="entry name" value="L domain-like"/>
    <property type="match status" value="1"/>
</dbReference>
<dbReference type="InterPro" id="IPR001611">
    <property type="entry name" value="Leu-rich_rpt"/>
</dbReference>
<dbReference type="InterPro" id="IPR046959">
    <property type="entry name" value="PRK1-6/SRF4-like"/>
</dbReference>
<evidence type="ECO:0000256" key="10">
    <source>
        <dbReference type="SAM" id="SignalP"/>
    </source>
</evidence>
<evidence type="ECO:0000256" key="3">
    <source>
        <dbReference type="ARBA" id="ARBA00022692"/>
    </source>
</evidence>
<evidence type="ECO:0000256" key="7">
    <source>
        <dbReference type="ARBA" id="ARBA00023136"/>
    </source>
</evidence>
<evidence type="ECO:0000256" key="6">
    <source>
        <dbReference type="ARBA" id="ARBA00022989"/>
    </source>
</evidence>
<dbReference type="Pfam" id="PF08263">
    <property type="entry name" value="LRRNT_2"/>
    <property type="match status" value="1"/>
</dbReference>
<comment type="subcellular location">
    <subcellularLocation>
        <location evidence="1">Membrane</location>
        <topology evidence="1">Single-pass type I membrane protein</topology>
    </subcellularLocation>
</comment>
<proteinExistence type="predicted"/>
<keyword evidence="6 9" id="KW-1133">Transmembrane helix</keyword>
<dbReference type="InterPro" id="IPR001245">
    <property type="entry name" value="Ser-Thr/Tyr_kinase_cat_dom"/>
</dbReference>
<dbReference type="InterPro" id="IPR013210">
    <property type="entry name" value="LRR_N_plant-typ"/>
</dbReference>
<evidence type="ECO:0000256" key="5">
    <source>
        <dbReference type="ARBA" id="ARBA00022737"/>
    </source>
</evidence>
<dbReference type="Gene3D" id="1.10.510.10">
    <property type="entry name" value="Transferase(Phosphotransferase) domain 1"/>
    <property type="match status" value="1"/>
</dbReference>
<keyword evidence="8" id="KW-0325">Glycoprotein</keyword>
<evidence type="ECO:0000256" key="2">
    <source>
        <dbReference type="ARBA" id="ARBA00022614"/>
    </source>
</evidence>
<sequence length="607" mass="65252">MKKPAIVALLKFLHLLTFLISLTSAINSDGLSLLALKSAIAQDPSKALVSWSESDSTPCKWAGILCSRDHRKVTSISLSGKNLTGYIPSEIGALTSLTSLDLSHNTFGGPLPHHITTLQNLVHLDVSSNNLNGSLPESLSNLTHLEGTLNLSYNAFSGEIPASFGLFPVMVSLDLRGNNLTGKIPQVGSLVNQGPTAFTGNPYLCGFPLSNPCAEPEAQNPRFLNPQKPENDGQIPSNGLVENRRIKSGVVTVSVISGVSLVVGVIFVAVWVIRRKWKMEKGKTGIENVGAVMVGREEGQKGKFVALDEGFGMELEDLLRASAYVLGKSRSGIVYKVVVSGGGKVGGSGVGGPAVVAVRRLSEGDSKWRFREFEAEVEAIDRVRHPNIVRLKAYYYAIDEKLLVSDFIGNGSLHNALHGPAKNSPPLSWESRLRIVQETARGLTHIHECSHRKHVHGNIKSSKILLDDALKPYISGFGLSKLVPTTTSKSANMYVGPEARDGAAGKRVTQKCDVYAFGVVLLEVLTGREADCGSGEEGGGVVGLVRKVFGEERPLSEIIDPALLHEVQAKKQVVAAFHVGLSCTEADPELRPRMRTVCDILDSIKLQ</sequence>
<dbReference type="Pfam" id="PF00560">
    <property type="entry name" value="LRR_1"/>
    <property type="match status" value="3"/>
</dbReference>
<dbReference type="Gene3D" id="3.80.10.10">
    <property type="entry name" value="Ribonuclease Inhibitor"/>
    <property type="match status" value="1"/>
</dbReference>
<evidence type="ECO:0000256" key="4">
    <source>
        <dbReference type="ARBA" id="ARBA00022729"/>
    </source>
</evidence>
<keyword evidence="7 9" id="KW-0472">Membrane</keyword>
<evidence type="ECO:0000256" key="8">
    <source>
        <dbReference type="ARBA" id="ARBA00023180"/>
    </source>
</evidence>
<evidence type="ECO:0000256" key="9">
    <source>
        <dbReference type="SAM" id="Phobius"/>
    </source>
</evidence>
<dbReference type="GO" id="GO:0004672">
    <property type="term" value="F:protein kinase activity"/>
    <property type="evidence" value="ECO:0007669"/>
    <property type="project" value="InterPro"/>
</dbReference>
<feature type="signal peptide" evidence="10">
    <location>
        <begin position="1"/>
        <end position="25"/>
    </location>
</feature>
<accession>A0A022PY23</accession>
<protein>
    <recommendedName>
        <fullName evidence="11">Protein kinase domain-containing protein</fullName>
    </recommendedName>
</protein>
<dbReference type="PANTHER" id="PTHR48007">
    <property type="entry name" value="LEUCINE-RICH REPEAT RECEPTOR-LIKE PROTEIN KINASE PXC1"/>
    <property type="match status" value="1"/>
</dbReference>
<gene>
    <name evidence="12" type="ORF">MIMGU_mgv1a021843mg</name>
</gene>
<evidence type="ECO:0000259" key="11">
    <source>
        <dbReference type="PROSITE" id="PS50011"/>
    </source>
</evidence>
<feature type="domain" description="Protein kinase" evidence="11">
    <location>
        <begin position="320"/>
        <end position="607"/>
    </location>
</feature>
<keyword evidence="5" id="KW-0677">Repeat</keyword>
<dbReference type="PANTHER" id="PTHR48007:SF8">
    <property type="entry name" value="RECEPTOR PROTEIN KINASE-LIKE PROTEIN ZAR1"/>
    <property type="match status" value="1"/>
</dbReference>
<dbReference type="InterPro" id="IPR032675">
    <property type="entry name" value="LRR_dom_sf"/>
</dbReference>
<dbReference type="InterPro" id="IPR000719">
    <property type="entry name" value="Prot_kinase_dom"/>
</dbReference>
<dbReference type="Gene3D" id="3.30.200.20">
    <property type="entry name" value="Phosphorylase Kinase, domain 1"/>
    <property type="match status" value="1"/>
</dbReference>